<dbReference type="InterPro" id="IPR009424">
    <property type="entry name" value="AGP16/20/22/41"/>
</dbReference>
<evidence type="ECO:0000313" key="5">
    <source>
        <dbReference type="Proteomes" id="UP000008810"/>
    </source>
</evidence>
<keyword evidence="1" id="KW-1133">Transmembrane helix</keyword>
<dbReference type="Gramene" id="KQK08520">
    <property type="protein sequence ID" value="KQK08520"/>
    <property type="gene ID" value="BRADI_2g42312v3"/>
</dbReference>
<dbReference type="FunCoup" id="A0A0Q3GAW4">
    <property type="interactions" value="1"/>
</dbReference>
<dbReference type="Proteomes" id="UP000008810">
    <property type="component" value="Chromosome 2"/>
</dbReference>
<keyword evidence="1" id="KW-0812">Transmembrane</keyword>
<name>A0A0Q3GAW4_BRADI</name>
<proteinExistence type="predicted"/>
<keyword evidence="2" id="KW-0732">Signal</keyword>
<feature type="transmembrane region" description="Helical" evidence="1">
    <location>
        <begin position="58"/>
        <end position="78"/>
    </location>
</feature>
<accession>A0A0Q3GAW4</accession>
<gene>
    <name evidence="3" type="ORF">BRADI_2g42312v3</name>
</gene>
<protein>
    <submittedName>
        <fullName evidence="3 4">Uncharacterized protein</fullName>
    </submittedName>
</protein>
<evidence type="ECO:0000256" key="1">
    <source>
        <dbReference type="SAM" id="Phobius"/>
    </source>
</evidence>
<feature type="chain" id="PRO_5035999560" evidence="2">
    <location>
        <begin position="34"/>
        <end position="79"/>
    </location>
</feature>
<dbReference type="PANTHER" id="PTHR33374">
    <property type="entry name" value="ARABINOGALACTAN PROTEIN 20"/>
    <property type="match status" value="1"/>
</dbReference>
<dbReference type="AlphaFoldDB" id="A0A0Q3GAW4"/>
<evidence type="ECO:0000256" key="2">
    <source>
        <dbReference type="SAM" id="SignalP"/>
    </source>
</evidence>
<reference evidence="4" key="3">
    <citation type="submission" date="2018-08" db="UniProtKB">
        <authorList>
            <consortium name="EnsemblPlants"/>
        </authorList>
    </citation>
    <scope>IDENTIFICATION</scope>
    <source>
        <strain evidence="4">cv. Bd21</strain>
    </source>
</reference>
<feature type="signal peptide" evidence="2">
    <location>
        <begin position="1"/>
        <end position="33"/>
    </location>
</feature>
<evidence type="ECO:0000313" key="4">
    <source>
        <dbReference type="EnsemblPlants" id="KQK08520"/>
    </source>
</evidence>
<sequence>MMSSLMARLADHLLAYLFPAALLLLLLRPSCQKSHVTPSGAPAERAPASNWRLFDAKAIDQGVAYVLMLAALFVTYVLH</sequence>
<dbReference type="EMBL" id="CM000881">
    <property type="protein sequence ID" value="KQK08520.1"/>
    <property type="molecule type" value="Genomic_DNA"/>
</dbReference>
<dbReference type="Pfam" id="PF06376">
    <property type="entry name" value="AGP"/>
    <property type="match status" value="1"/>
</dbReference>
<reference evidence="3" key="2">
    <citation type="submission" date="2017-06" db="EMBL/GenBank/DDBJ databases">
        <title>WGS assembly of Brachypodium distachyon.</title>
        <authorList>
            <consortium name="The International Brachypodium Initiative"/>
            <person name="Lucas S."/>
            <person name="Harmon-Smith M."/>
            <person name="Lail K."/>
            <person name="Tice H."/>
            <person name="Grimwood J."/>
            <person name="Bruce D."/>
            <person name="Barry K."/>
            <person name="Shu S."/>
            <person name="Lindquist E."/>
            <person name="Wang M."/>
            <person name="Pitluck S."/>
            <person name="Vogel J.P."/>
            <person name="Garvin D.F."/>
            <person name="Mockler T.C."/>
            <person name="Schmutz J."/>
            <person name="Rokhsar D."/>
            <person name="Bevan M.W."/>
        </authorList>
    </citation>
    <scope>NUCLEOTIDE SEQUENCE</scope>
    <source>
        <strain evidence="3">Bd21</strain>
    </source>
</reference>
<evidence type="ECO:0000313" key="3">
    <source>
        <dbReference type="EMBL" id="KQK08520.1"/>
    </source>
</evidence>
<reference evidence="3 4" key="1">
    <citation type="journal article" date="2010" name="Nature">
        <title>Genome sequencing and analysis of the model grass Brachypodium distachyon.</title>
        <authorList>
            <consortium name="International Brachypodium Initiative"/>
        </authorList>
    </citation>
    <scope>NUCLEOTIDE SEQUENCE [LARGE SCALE GENOMIC DNA]</scope>
    <source>
        <strain evidence="3 4">Bd21</strain>
    </source>
</reference>
<dbReference type="EnsemblPlants" id="KQK08520">
    <property type="protein sequence ID" value="KQK08520"/>
    <property type="gene ID" value="BRADI_2g42312v3"/>
</dbReference>
<dbReference type="InParanoid" id="A0A0Q3GAW4"/>
<organism evidence="3">
    <name type="scientific">Brachypodium distachyon</name>
    <name type="common">Purple false brome</name>
    <name type="synonym">Trachynia distachya</name>
    <dbReference type="NCBI Taxonomy" id="15368"/>
    <lineage>
        <taxon>Eukaryota</taxon>
        <taxon>Viridiplantae</taxon>
        <taxon>Streptophyta</taxon>
        <taxon>Embryophyta</taxon>
        <taxon>Tracheophyta</taxon>
        <taxon>Spermatophyta</taxon>
        <taxon>Magnoliopsida</taxon>
        <taxon>Liliopsida</taxon>
        <taxon>Poales</taxon>
        <taxon>Poaceae</taxon>
        <taxon>BOP clade</taxon>
        <taxon>Pooideae</taxon>
        <taxon>Stipodae</taxon>
        <taxon>Brachypodieae</taxon>
        <taxon>Brachypodium</taxon>
    </lineage>
</organism>
<dbReference type="OrthoDB" id="775586at2759"/>
<keyword evidence="5" id="KW-1185">Reference proteome</keyword>
<keyword evidence="1" id="KW-0472">Membrane</keyword>